<evidence type="ECO:0000313" key="3">
    <source>
        <dbReference type="EMBL" id="GAG98214.1"/>
    </source>
</evidence>
<reference evidence="3" key="1">
    <citation type="journal article" date="2014" name="Front. Microbiol.">
        <title>High frequency of phylogenetically diverse reductive dehalogenase-homologous genes in deep subseafloor sedimentary metagenomes.</title>
        <authorList>
            <person name="Kawai M."/>
            <person name="Futagami T."/>
            <person name="Toyoda A."/>
            <person name="Takaki Y."/>
            <person name="Nishi S."/>
            <person name="Hori S."/>
            <person name="Arai W."/>
            <person name="Tsubouchi T."/>
            <person name="Morono Y."/>
            <person name="Uchiyama I."/>
            <person name="Ito T."/>
            <person name="Fujiyama A."/>
            <person name="Inagaki F."/>
            <person name="Takami H."/>
        </authorList>
    </citation>
    <scope>NUCLEOTIDE SEQUENCE</scope>
    <source>
        <strain evidence="3">Expedition CK06-06</strain>
    </source>
</reference>
<proteinExistence type="predicted"/>
<evidence type="ECO:0000256" key="2">
    <source>
        <dbReference type="SAM" id="Phobius"/>
    </source>
</evidence>
<gene>
    <name evidence="3" type="ORF">S01H4_41313</name>
</gene>
<dbReference type="AlphaFoldDB" id="X1BR25"/>
<feature type="transmembrane region" description="Helical" evidence="2">
    <location>
        <begin position="12"/>
        <end position="33"/>
    </location>
</feature>
<name>X1BR25_9ZZZZ</name>
<protein>
    <submittedName>
        <fullName evidence="3">Uncharacterized protein</fullName>
    </submittedName>
</protein>
<evidence type="ECO:0000256" key="1">
    <source>
        <dbReference type="SAM" id="MobiDB-lite"/>
    </source>
</evidence>
<keyword evidence="2" id="KW-0472">Membrane</keyword>
<feature type="region of interest" description="Disordered" evidence="1">
    <location>
        <begin position="72"/>
        <end position="96"/>
    </location>
</feature>
<feature type="non-terminal residue" evidence="3">
    <location>
        <position position="96"/>
    </location>
</feature>
<keyword evidence="2" id="KW-1133">Transmembrane helix</keyword>
<organism evidence="3">
    <name type="scientific">marine sediment metagenome</name>
    <dbReference type="NCBI Taxonomy" id="412755"/>
    <lineage>
        <taxon>unclassified sequences</taxon>
        <taxon>metagenomes</taxon>
        <taxon>ecological metagenomes</taxon>
    </lineage>
</organism>
<dbReference type="EMBL" id="BART01022584">
    <property type="protein sequence ID" value="GAG98214.1"/>
    <property type="molecule type" value="Genomic_DNA"/>
</dbReference>
<accession>X1BR25</accession>
<sequence length="96" mass="10975">MYNKNSLNKVKYSLKKIALSFIIFSIFSLIIFVSGCDKINFEIFGIKLGKEKSEETITKRFSEIENAVEEDIQTGDDQDINSSQDDNEISEDIFPP</sequence>
<comment type="caution">
    <text evidence="3">The sequence shown here is derived from an EMBL/GenBank/DDBJ whole genome shotgun (WGS) entry which is preliminary data.</text>
</comment>
<keyword evidence="2" id="KW-0812">Transmembrane</keyword>